<protein>
    <submittedName>
        <fullName evidence="2">Glycerophosphoryl diester phosphodiesterase</fullName>
    </submittedName>
</protein>
<dbReference type="PANTHER" id="PTHR46211">
    <property type="entry name" value="GLYCEROPHOSPHORYL DIESTER PHOSPHODIESTERASE"/>
    <property type="match status" value="1"/>
</dbReference>
<dbReference type="OrthoDB" id="384721at2"/>
<dbReference type="PROSITE" id="PS51704">
    <property type="entry name" value="GP_PDE"/>
    <property type="match status" value="1"/>
</dbReference>
<name>A0A4V2UWW6_9HYPH</name>
<dbReference type="SUPFAM" id="SSF51695">
    <property type="entry name" value="PLC-like phosphodiesterases"/>
    <property type="match status" value="1"/>
</dbReference>
<reference evidence="2 3" key="1">
    <citation type="submission" date="2019-03" db="EMBL/GenBank/DDBJ databases">
        <title>Genomic Encyclopedia of Type Strains, Phase IV (KMG-IV): sequencing the most valuable type-strain genomes for metagenomic binning, comparative biology and taxonomic classification.</title>
        <authorList>
            <person name="Goeker M."/>
        </authorList>
    </citation>
    <scope>NUCLEOTIDE SEQUENCE [LARGE SCALE GENOMIC DNA]</scope>
    <source>
        <strain evidence="2 3">DSM 9035</strain>
    </source>
</reference>
<dbReference type="InterPro" id="IPR017946">
    <property type="entry name" value="PLC-like_Pdiesterase_TIM-brl"/>
</dbReference>
<dbReference type="RefSeq" id="WP_132035760.1">
    <property type="nucleotide sequence ID" value="NZ_SMAI01000020.1"/>
</dbReference>
<dbReference type="EMBL" id="SMAI01000020">
    <property type="protein sequence ID" value="TCT00968.1"/>
    <property type="molecule type" value="Genomic_DNA"/>
</dbReference>
<organism evidence="2 3">
    <name type="scientific">Aquabacter spiritensis</name>
    <dbReference type="NCBI Taxonomy" id="933073"/>
    <lineage>
        <taxon>Bacteria</taxon>
        <taxon>Pseudomonadati</taxon>
        <taxon>Pseudomonadota</taxon>
        <taxon>Alphaproteobacteria</taxon>
        <taxon>Hyphomicrobiales</taxon>
        <taxon>Xanthobacteraceae</taxon>
        <taxon>Aquabacter</taxon>
    </lineage>
</organism>
<dbReference type="Gene3D" id="3.20.20.190">
    <property type="entry name" value="Phosphatidylinositol (PI) phosphodiesterase"/>
    <property type="match status" value="1"/>
</dbReference>
<sequence>MRDLGYLTRQPVAHRGLHDAGRGIVENTGTAILAAAQRGYGIEIDVQPSADGEAMVFHDDTLDRLTLGSGETRAFSAAQLKRIPFRNTPDTILTLGEALALVEGRVPLLIELKSRFSGDVRLAARVVAVLGTYRGPIGVMSFDPEMIAEVRRLDPARVRGIVSARHFGENEWRNLAPGTRRDLRHLLHWPRTRFQFLAYRVADIAALPPRVLRALGMPVFAWTVRTVAEREMASAYADQMIFEGFQP</sequence>
<evidence type="ECO:0000259" key="1">
    <source>
        <dbReference type="PROSITE" id="PS51704"/>
    </source>
</evidence>
<accession>A0A4V2UWW6</accession>
<evidence type="ECO:0000313" key="2">
    <source>
        <dbReference type="EMBL" id="TCT00968.1"/>
    </source>
</evidence>
<dbReference type="InterPro" id="IPR030395">
    <property type="entry name" value="GP_PDE_dom"/>
</dbReference>
<proteinExistence type="predicted"/>
<dbReference type="Proteomes" id="UP000294664">
    <property type="component" value="Unassembled WGS sequence"/>
</dbReference>
<dbReference type="PANTHER" id="PTHR46211:SF1">
    <property type="entry name" value="GLYCEROPHOSPHODIESTER PHOSPHODIESTERASE, CYTOPLASMIC"/>
    <property type="match status" value="1"/>
</dbReference>
<dbReference type="GO" id="GO:0008081">
    <property type="term" value="F:phosphoric diester hydrolase activity"/>
    <property type="evidence" value="ECO:0007669"/>
    <property type="project" value="InterPro"/>
</dbReference>
<gene>
    <name evidence="2" type="ORF">EDC64_12056</name>
</gene>
<dbReference type="AlphaFoldDB" id="A0A4V2UWW6"/>
<feature type="domain" description="GP-PDE" evidence="1">
    <location>
        <begin position="9"/>
        <end position="247"/>
    </location>
</feature>
<dbReference type="GO" id="GO:0006629">
    <property type="term" value="P:lipid metabolic process"/>
    <property type="evidence" value="ECO:0007669"/>
    <property type="project" value="InterPro"/>
</dbReference>
<dbReference type="Pfam" id="PF03009">
    <property type="entry name" value="GDPD"/>
    <property type="match status" value="1"/>
</dbReference>
<keyword evidence="3" id="KW-1185">Reference proteome</keyword>
<comment type="caution">
    <text evidence="2">The sequence shown here is derived from an EMBL/GenBank/DDBJ whole genome shotgun (WGS) entry which is preliminary data.</text>
</comment>
<evidence type="ECO:0000313" key="3">
    <source>
        <dbReference type="Proteomes" id="UP000294664"/>
    </source>
</evidence>